<evidence type="ECO:0000313" key="2">
    <source>
        <dbReference type="Proteomes" id="UP001057402"/>
    </source>
</evidence>
<protein>
    <submittedName>
        <fullName evidence="1">Uncharacterized protein</fullName>
    </submittedName>
</protein>
<accession>A0ACB9N2U1</accession>
<keyword evidence="2" id="KW-1185">Reference proteome</keyword>
<sequence>MSFANLSAFGATQTEEGNNTFNTLFRQTVSKEPLISLPRSAESPVQWIQLLHALDHQEYPGWPLLSPLKVPMQKCEKCSREYFSTINQRRHLRVYHRLKKLDKDTGKNRELLGSFWDKLSVNEAMEILSLKNSGMEDVPGAAVIKSLASLIRKPGFPVVPQVCIRAGSALLDIVQASPSRFPLSSQELFGILDDASEKTFLSGPTLMMQKYIFDKDAGKIGLETKNLVAFTSFFLEQKLVNAWMADKDAEALRCQKLLVEEEEAAQRRQAELLEKKRLRRLRQKEQKAKGNKSGEILDVNDSYDMMEAEPPTETSAHRDNLVKESQDSSPALATVGLHTYLLPDNEEDVDFEVLPELENGYTNSGGFKNARLLRPPGDSHQHTHAASWTVQRRFRGVPGVLNEVYRNSSSKPEFKHRHGNQDSKNSNINSKKVWSRKSKPDKESEDLNSRVHEAFPEADQGKKCEVLIGSIAVALGGGNALPINTTATPRNNDLPELQVLRDDGSSKASRPSTAQSNHSRGKLWRLVSRNGVKDTDPDAASDSVSHVVSPSENGEWQGLSNEDHIRLSPTSCSGDAIEPTSGYTESEILKNSEFSSHSAKAFLTQRWKEAIAAEHVELVLLPESVPPGSPGTDRSANEGRSDTCESNAPRNLNVNAIDLIKVDKTKPDKSLKKKYVPKQR</sequence>
<dbReference type="Proteomes" id="UP001057402">
    <property type="component" value="Chromosome 8"/>
</dbReference>
<organism evidence="1 2">
    <name type="scientific">Melastoma candidum</name>
    <dbReference type="NCBI Taxonomy" id="119954"/>
    <lineage>
        <taxon>Eukaryota</taxon>
        <taxon>Viridiplantae</taxon>
        <taxon>Streptophyta</taxon>
        <taxon>Embryophyta</taxon>
        <taxon>Tracheophyta</taxon>
        <taxon>Spermatophyta</taxon>
        <taxon>Magnoliopsida</taxon>
        <taxon>eudicotyledons</taxon>
        <taxon>Gunneridae</taxon>
        <taxon>Pentapetalae</taxon>
        <taxon>rosids</taxon>
        <taxon>malvids</taxon>
        <taxon>Myrtales</taxon>
        <taxon>Melastomataceae</taxon>
        <taxon>Melastomatoideae</taxon>
        <taxon>Melastomateae</taxon>
        <taxon>Melastoma</taxon>
    </lineage>
</organism>
<evidence type="ECO:0000313" key="1">
    <source>
        <dbReference type="EMBL" id="KAI4330897.1"/>
    </source>
</evidence>
<dbReference type="EMBL" id="CM042887">
    <property type="protein sequence ID" value="KAI4330897.1"/>
    <property type="molecule type" value="Genomic_DNA"/>
</dbReference>
<gene>
    <name evidence="1" type="ORF">MLD38_029139</name>
</gene>
<comment type="caution">
    <text evidence="1">The sequence shown here is derived from an EMBL/GenBank/DDBJ whole genome shotgun (WGS) entry which is preliminary data.</text>
</comment>
<proteinExistence type="predicted"/>
<name>A0ACB9N2U1_9MYRT</name>
<reference evidence="2" key="1">
    <citation type="journal article" date="2023" name="Front. Plant Sci.">
        <title>Chromosomal-level genome assembly of Melastoma candidum provides insights into trichome evolution.</title>
        <authorList>
            <person name="Zhong Y."/>
            <person name="Wu W."/>
            <person name="Sun C."/>
            <person name="Zou P."/>
            <person name="Liu Y."/>
            <person name="Dai S."/>
            <person name="Zhou R."/>
        </authorList>
    </citation>
    <scope>NUCLEOTIDE SEQUENCE [LARGE SCALE GENOMIC DNA]</scope>
</reference>